<dbReference type="FunFam" id="1.20.930.40:FF:000001">
    <property type="entry name" value="N-acetylated-alpha-linked acidic dipeptidase 2"/>
    <property type="match status" value="1"/>
</dbReference>
<evidence type="ECO:0000256" key="15">
    <source>
        <dbReference type="ARBA" id="ARBA00022989"/>
    </source>
</evidence>
<keyword evidence="8" id="KW-0645">Protease</keyword>
<dbReference type="InterPro" id="IPR039373">
    <property type="entry name" value="Peptidase_M28B"/>
</dbReference>
<proteinExistence type="inferred from homology"/>
<keyword evidence="9 32" id="KW-0812">Transmembrane</keyword>
<dbReference type="GO" id="GO:0004181">
    <property type="term" value="F:metallocarboxypeptidase activity"/>
    <property type="evidence" value="ECO:0007669"/>
    <property type="project" value="UniProtKB-EC"/>
</dbReference>
<evidence type="ECO:0000256" key="30">
    <source>
        <dbReference type="ARBA" id="ARBA00082075"/>
    </source>
</evidence>
<evidence type="ECO:0000256" key="10">
    <source>
        <dbReference type="ARBA" id="ARBA00022723"/>
    </source>
</evidence>
<dbReference type="AlphaFoldDB" id="A0A8S4PZH1"/>
<evidence type="ECO:0000256" key="23">
    <source>
        <dbReference type="ARBA" id="ARBA00066561"/>
    </source>
</evidence>
<dbReference type="SUPFAM" id="SSF52025">
    <property type="entry name" value="PA domain"/>
    <property type="match status" value="1"/>
</dbReference>
<evidence type="ECO:0000256" key="22">
    <source>
        <dbReference type="ARBA" id="ARBA00056370"/>
    </source>
</evidence>
<dbReference type="InterPro" id="IPR007484">
    <property type="entry name" value="Peptidase_M28"/>
</dbReference>
<dbReference type="FunFam" id="3.40.630.10:FF:000009">
    <property type="entry name" value="N-acetylated-alpha-linked acidic dipeptidase 2"/>
    <property type="match status" value="1"/>
</dbReference>
<evidence type="ECO:0000256" key="25">
    <source>
        <dbReference type="ARBA" id="ARBA00075140"/>
    </source>
</evidence>
<keyword evidence="7" id="KW-0121">Carboxypeptidase</keyword>
<gene>
    <name evidence="36" type="ORF">OFUS_LOCUS23680</name>
</gene>
<evidence type="ECO:0000256" key="16">
    <source>
        <dbReference type="ARBA" id="ARBA00022997"/>
    </source>
</evidence>
<evidence type="ECO:0000256" key="6">
    <source>
        <dbReference type="ARBA" id="ARBA00022553"/>
    </source>
</evidence>
<dbReference type="OrthoDB" id="5841748at2759"/>
<evidence type="ECO:0000256" key="31">
    <source>
        <dbReference type="ARBA" id="ARBA00082320"/>
    </source>
</evidence>
<dbReference type="CDD" id="cd08022">
    <property type="entry name" value="M28_PSMA_like"/>
    <property type="match status" value="1"/>
</dbReference>
<evidence type="ECO:0000256" key="28">
    <source>
        <dbReference type="ARBA" id="ARBA00080362"/>
    </source>
</evidence>
<evidence type="ECO:0000256" key="1">
    <source>
        <dbReference type="ARBA" id="ARBA00001947"/>
    </source>
</evidence>
<comment type="subcellular location">
    <subcellularLocation>
        <location evidence="2">Cell membrane</location>
        <topology evidence="2">Single-pass type II membrane protein</topology>
    </subcellularLocation>
</comment>
<dbReference type="PANTHER" id="PTHR10404">
    <property type="entry name" value="N-ACETYLATED-ALPHA-LINKED ACIDIC DIPEPTIDASE"/>
    <property type="match status" value="1"/>
</dbReference>
<comment type="similarity">
    <text evidence="3">Belongs to the peptidase M28 family. M28B subfamily.</text>
</comment>
<keyword evidence="37" id="KW-1185">Reference proteome</keyword>
<comment type="caution">
    <text evidence="36">The sequence shown here is derived from an EMBL/GenBank/DDBJ whole genome shotgun (WGS) entry which is preliminary data.</text>
</comment>
<evidence type="ECO:0000256" key="5">
    <source>
        <dbReference type="ARBA" id="ARBA00022475"/>
    </source>
</evidence>
<dbReference type="SUPFAM" id="SSF53187">
    <property type="entry name" value="Zn-dependent exopeptidases"/>
    <property type="match status" value="1"/>
</dbReference>
<accession>A0A8S4PZH1</accession>
<keyword evidence="19" id="KW-0325">Glycoprotein</keyword>
<keyword evidence="16" id="KW-0224">Dipeptidase</keyword>
<comment type="catalytic activity">
    <reaction evidence="20">
        <text>Release of an unsubstituted, C-terminal glutamyl residue, typically from Ac-Asp-Glu or folylpoly-gamma-glutamates.</text>
        <dbReference type="EC" id="3.4.17.21"/>
    </reaction>
</comment>
<evidence type="ECO:0000256" key="32">
    <source>
        <dbReference type="SAM" id="Phobius"/>
    </source>
</evidence>
<evidence type="ECO:0000259" key="35">
    <source>
        <dbReference type="Pfam" id="PF04389"/>
    </source>
</evidence>
<dbReference type="Pfam" id="PF04389">
    <property type="entry name" value="Peptidase_M28"/>
    <property type="match status" value="1"/>
</dbReference>
<keyword evidence="17" id="KW-0482">Metalloprotease</keyword>
<feature type="domain" description="Transferrin receptor-like dimerisation" evidence="34">
    <location>
        <begin position="626"/>
        <end position="726"/>
    </location>
</feature>
<dbReference type="EC" id="3.4.17.21" evidence="23"/>
<name>A0A8S4PZH1_OWEFU</name>
<comment type="cofactor">
    <cofactor evidence="1">
        <name>Zn(2+)</name>
        <dbReference type="ChEBI" id="CHEBI:29105"/>
    </cofactor>
</comment>
<keyword evidence="13" id="KW-0106">Calcium</keyword>
<evidence type="ECO:0000256" key="7">
    <source>
        <dbReference type="ARBA" id="ARBA00022645"/>
    </source>
</evidence>
<evidence type="ECO:0000256" key="4">
    <source>
        <dbReference type="ARBA" id="ARBA00011738"/>
    </source>
</evidence>
<evidence type="ECO:0000256" key="13">
    <source>
        <dbReference type="ARBA" id="ARBA00022837"/>
    </source>
</evidence>
<evidence type="ECO:0000256" key="18">
    <source>
        <dbReference type="ARBA" id="ARBA00023136"/>
    </source>
</evidence>
<keyword evidence="15 32" id="KW-1133">Transmembrane helix</keyword>
<dbReference type="Gene3D" id="3.40.630.10">
    <property type="entry name" value="Zn peptidases"/>
    <property type="match status" value="1"/>
</dbReference>
<evidence type="ECO:0000256" key="20">
    <source>
        <dbReference type="ARBA" id="ARBA00052003"/>
    </source>
</evidence>
<evidence type="ECO:0000256" key="3">
    <source>
        <dbReference type="ARBA" id="ARBA00005634"/>
    </source>
</evidence>
<dbReference type="GO" id="GO:0046872">
    <property type="term" value="F:metal ion binding"/>
    <property type="evidence" value="ECO:0007669"/>
    <property type="project" value="UniProtKB-KW"/>
</dbReference>
<evidence type="ECO:0000256" key="21">
    <source>
        <dbReference type="ARBA" id="ARBA00054055"/>
    </source>
</evidence>
<evidence type="ECO:0000256" key="8">
    <source>
        <dbReference type="ARBA" id="ARBA00022670"/>
    </source>
</evidence>
<dbReference type="Pfam" id="PF02225">
    <property type="entry name" value="PA"/>
    <property type="match status" value="1"/>
</dbReference>
<evidence type="ECO:0000259" key="33">
    <source>
        <dbReference type="Pfam" id="PF02225"/>
    </source>
</evidence>
<evidence type="ECO:0000256" key="27">
    <source>
        <dbReference type="ARBA" id="ARBA00079527"/>
    </source>
</evidence>
<dbReference type="GO" id="GO:0005886">
    <property type="term" value="C:plasma membrane"/>
    <property type="evidence" value="ECO:0007669"/>
    <property type="project" value="UniProtKB-SubCell"/>
</dbReference>
<dbReference type="InterPro" id="IPR036757">
    <property type="entry name" value="TFR-like_dimer_dom_sf"/>
</dbReference>
<evidence type="ECO:0000256" key="17">
    <source>
        <dbReference type="ARBA" id="ARBA00023049"/>
    </source>
</evidence>
<dbReference type="PANTHER" id="PTHR10404:SF77">
    <property type="entry name" value="GLUTAMATE CARBOXYPEPTIDASE 2 HOMOLOG"/>
    <property type="match status" value="1"/>
</dbReference>
<sequence length="733" mass="82355">MANQRVVVVVVTIVVTIVIVVSFIIGFVSVQNPTTKSGTFLDGVSDKIIKDGDEGITQRLIKEISANSIKGYLKNLTSKPHLAGTPADLTQATQIKEEWESYGLSPVVLNPYRVMLSYPDRESPNLIQLINDKDEIVFSSQAIEKPLRPEHNYSDVAPPFNAYSASGTPQGDLVYINYGRQEDFAWITQTKGFNLTGKICIARYGKIYRGSKALLAENYGCAGLIIYSDPADYAKNGEDNVYPNSEWLPGTGVQRGSCSKCNCGDPTTPGYPSIDGCYRVPDDKLDVFKIPIQPIGYDDALEFLGKMAGEEVPEGWKGTLNITYRLGPGLSQVNWSTRMRISTRNKMATTYNVIGYISGEIEPDRYVILGNHRDAWVFGSVDPSSGKACLMEVARVFGKLYKEGWRPRRTIIFISWGAEEYGLVGSREFVEQFGKNLQDRVVAYLNMDSSVQGQYAMFSRSVPLMYKVLYETTKKIPNPNPDEIKAGRKSVYDTWVERRPRVGRNGKTFPHITRPASGSDFAPFTYSIGVPITGMRYMKQTGGYALYHSAYETMHLMETFLDPEFKYHEAMACVWGELARALSDSYVLPIEVSDYAHEISVYVQQLEDAFGANFTRKNITLDYNFDETVTKINKNNPLHVRRVNDQMVKMERHFIDPMGLPNRPLYRHVIFSPNEFNAYSSGSGFPGISDEMFQIELEETPERLEVVKRHLSVISFLISSAASSLEDVSDFVK</sequence>
<comment type="subunit">
    <text evidence="4">Homodimer.</text>
</comment>
<keyword evidence="18 32" id="KW-0472">Membrane</keyword>
<evidence type="ECO:0000256" key="26">
    <source>
        <dbReference type="ARBA" id="ARBA00078457"/>
    </source>
</evidence>
<keyword evidence="5" id="KW-1003">Cell membrane</keyword>
<dbReference type="Pfam" id="PF04253">
    <property type="entry name" value="TFR_dimer"/>
    <property type="match status" value="1"/>
</dbReference>
<evidence type="ECO:0000256" key="24">
    <source>
        <dbReference type="ARBA" id="ARBA00070473"/>
    </source>
</evidence>
<dbReference type="CDD" id="cd02121">
    <property type="entry name" value="PA_GCPII_like"/>
    <property type="match status" value="1"/>
</dbReference>
<comment type="function">
    <text evidence="22">Has both folate hydrolase and N-acetylated-alpha-linked-acidic dipeptidase (NAALADase) activity. Has a preference for tri-alpha-glutamate peptides. In the intestine, required for the uptake of folate. In the brain, modulates excitatory neurotransmission through the hydrolysis of the neuropeptide, N-aceylaspartylglutamate (NAAG), thereby releasing glutamate.</text>
</comment>
<dbReference type="FunFam" id="3.50.30.30:FF:000002">
    <property type="entry name" value="N-acetylated-alpha-linked acidic dipeptidase 2"/>
    <property type="match status" value="1"/>
</dbReference>
<evidence type="ECO:0000256" key="9">
    <source>
        <dbReference type="ARBA" id="ARBA00022692"/>
    </source>
</evidence>
<dbReference type="InterPro" id="IPR046450">
    <property type="entry name" value="PA_dom_sf"/>
</dbReference>
<keyword evidence="6" id="KW-0597">Phosphoprotein</keyword>
<dbReference type="Gene3D" id="1.20.930.40">
    <property type="entry name" value="Transferrin receptor-like, dimerisation domain"/>
    <property type="match status" value="1"/>
</dbReference>
<evidence type="ECO:0000256" key="14">
    <source>
        <dbReference type="ARBA" id="ARBA00022968"/>
    </source>
</evidence>
<protein>
    <recommendedName>
        <fullName evidence="24">Glutamate carboxypeptidase 2</fullName>
        <ecNumber evidence="23">3.4.17.21</ecNumber>
    </recommendedName>
    <alternativeName>
        <fullName evidence="27">Folate hydrolase 1</fullName>
    </alternativeName>
    <alternativeName>
        <fullName evidence="30">Folylpoly-gamma-glutamate carboxypeptidase</fullName>
    </alternativeName>
    <alternativeName>
        <fullName evidence="31">Glutamate carboxypeptidase II</fullName>
    </alternativeName>
    <alternativeName>
        <fullName evidence="28">Membrane glutamate carboxypeptidase</fullName>
    </alternativeName>
    <alternativeName>
        <fullName evidence="29">N-acetylated-alpha-linked acidic dipeptidase I</fullName>
    </alternativeName>
    <alternativeName>
        <fullName evidence="25">Prostate-specific membrane antigen homolog</fullName>
    </alternativeName>
    <alternativeName>
        <fullName evidence="26">Pteroylpoly-gamma-glutamate carboxypeptidase</fullName>
    </alternativeName>
</protein>
<comment type="function">
    <text evidence="21">Also exhibits a dipeptidyl-peptidase IV type activity. In vitro, cleaves Gly-Pro-AMC.</text>
</comment>
<organism evidence="36 37">
    <name type="scientific">Owenia fusiformis</name>
    <name type="common">Polychaete worm</name>
    <dbReference type="NCBI Taxonomy" id="6347"/>
    <lineage>
        <taxon>Eukaryota</taxon>
        <taxon>Metazoa</taxon>
        <taxon>Spiralia</taxon>
        <taxon>Lophotrochozoa</taxon>
        <taxon>Annelida</taxon>
        <taxon>Polychaeta</taxon>
        <taxon>Sedentaria</taxon>
        <taxon>Canalipalpata</taxon>
        <taxon>Sabellida</taxon>
        <taxon>Oweniida</taxon>
        <taxon>Oweniidae</taxon>
        <taxon>Owenia</taxon>
    </lineage>
</organism>
<evidence type="ECO:0000256" key="12">
    <source>
        <dbReference type="ARBA" id="ARBA00022833"/>
    </source>
</evidence>
<dbReference type="Gene3D" id="3.50.30.30">
    <property type="match status" value="1"/>
</dbReference>
<evidence type="ECO:0000313" key="37">
    <source>
        <dbReference type="Proteomes" id="UP000749559"/>
    </source>
</evidence>
<dbReference type="InterPro" id="IPR007365">
    <property type="entry name" value="TFR-like_dimer_dom"/>
</dbReference>
<feature type="domain" description="PA" evidence="33">
    <location>
        <begin position="170"/>
        <end position="257"/>
    </location>
</feature>
<keyword evidence="11" id="KW-0378">Hydrolase</keyword>
<evidence type="ECO:0000313" key="36">
    <source>
        <dbReference type="EMBL" id="CAH1799701.1"/>
    </source>
</evidence>
<keyword evidence="12" id="KW-0862">Zinc</keyword>
<feature type="domain" description="Peptidase M28" evidence="35">
    <location>
        <begin position="352"/>
        <end position="555"/>
    </location>
</feature>
<reference evidence="36" key="1">
    <citation type="submission" date="2022-03" db="EMBL/GenBank/DDBJ databases">
        <authorList>
            <person name="Martin C."/>
        </authorList>
    </citation>
    <scope>NUCLEOTIDE SEQUENCE</scope>
</reference>
<dbReference type="GO" id="GO:0016805">
    <property type="term" value="F:dipeptidase activity"/>
    <property type="evidence" value="ECO:0007669"/>
    <property type="project" value="UniProtKB-KW"/>
</dbReference>
<evidence type="ECO:0000256" key="19">
    <source>
        <dbReference type="ARBA" id="ARBA00023180"/>
    </source>
</evidence>
<dbReference type="GO" id="GO:0006508">
    <property type="term" value="P:proteolysis"/>
    <property type="evidence" value="ECO:0007669"/>
    <property type="project" value="UniProtKB-KW"/>
</dbReference>
<dbReference type="SUPFAM" id="SSF47672">
    <property type="entry name" value="Transferrin receptor-like dimerisation domain"/>
    <property type="match status" value="1"/>
</dbReference>
<dbReference type="EMBL" id="CAIIXF020000011">
    <property type="protein sequence ID" value="CAH1799701.1"/>
    <property type="molecule type" value="Genomic_DNA"/>
</dbReference>
<keyword evidence="10" id="KW-0479">Metal-binding</keyword>
<evidence type="ECO:0000259" key="34">
    <source>
        <dbReference type="Pfam" id="PF04253"/>
    </source>
</evidence>
<keyword evidence="14" id="KW-0735">Signal-anchor</keyword>
<dbReference type="Proteomes" id="UP000749559">
    <property type="component" value="Unassembled WGS sequence"/>
</dbReference>
<evidence type="ECO:0000256" key="29">
    <source>
        <dbReference type="ARBA" id="ARBA00080568"/>
    </source>
</evidence>
<evidence type="ECO:0000256" key="11">
    <source>
        <dbReference type="ARBA" id="ARBA00022801"/>
    </source>
</evidence>
<feature type="transmembrane region" description="Helical" evidence="32">
    <location>
        <begin position="7"/>
        <end position="30"/>
    </location>
</feature>
<dbReference type="InterPro" id="IPR003137">
    <property type="entry name" value="PA_domain"/>
</dbReference>
<evidence type="ECO:0000256" key="2">
    <source>
        <dbReference type="ARBA" id="ARBA00004401"/>
    </source>
</evidence>